<dbReference type="Gene3D" id="3.90.1150.10">
    <property type="entry name" value="Aspartate Aminotransferase, domain 1"/>
    <property type="match status" value="1"/>
</dbReference>
<dbReference type="PANTHER" id="PTHR46383:SF1">
    <property type="entry name" value="ASPARTATE AMINOTRANSFERASE"/>
    <property type="match status" value="1"/>
</dbReference>
<evidence type="ECO:0000256" key="2">
    <source>
        <dbReference type="ARBA" id="ARBA00007441"/>
    </source>
</evidence>
<protein>
    <recommendedName>
        <fullName evidence="6">Aminotransferase</fullName>
        <ecNumber evidence="6">2.6.1.-</ecNumber>
    </recommendedName>
</protein>
<accession>A0ABW1SV53</accession>
<comment type="similarity">
    <text evidence="2 6">Belongs to the class-I pyridoxal-phosphate-dependent aminotransferase family.</text>
</comment>
<name>A0ABW1SV53_9LACO</name>
<evidence type="ECO:0000256" key="1">
    <source>
        <dbReference type="ARBA" id="ARBA00001933"/>
    </source>
</evidence>
<keyword evidence="9" id="KW-1185">Reference proteome</keyword>
<proteinExistence type="inferred from homology"/>
<dbReference type="InterPro" id="IPR015424">
    <property type="entry name" value="PyrdxlP-dep_Trfase"/>
</dbReference>
<dbReference type="SUPFAM" id="SSF53383">
    <property type="entry name" value="PLP-dependent transferases"/>
    <property type="match status" value="1"/>
</dbReference>
<dbReference type="Gene3D" id="3.40.640.10">
    <property type="entry name" value="Type I PLP-dependent aspartate aminotransferase-like (Major domain)"/>
    <property type="match status" value="1"/>
</dbReference>
<evidence type="ECO:0000313" key="8">
    <source>
        <dbReference type="EMBL" id="MFC6208062.1"/>
    </source>
</evidence>
<dbReference type="InterPro" id="IPR015422">
    <property type="entry name" value="PyrdxlP-dep_Trfase_small"/>
</dbReference>
<gene>
    <name evidence="8" type="ORF">ACFP1G_11370</name>
</gene>
<dbReference type="GO" id="GO:0008483">
    <property type="term" value="F:transaminase activity"/>
    <property type="evidence" value="ECO:0007669"/>
    <property type="project" value="UniProtKB-KW"/>
</dbReference>
<dbReference type="InterPro" id="IPR050596">
    <property type="entry name" value="AspAT/PAT-like"/>
</dbReference>
<comment type="caution">
    <text evidence="8">The sequence shown here is derived from an EMBL/GenBank/DDBJ whole genome shotgun (WGS) entry which is preliminary data.</text>
</comment>
<organism evidence="8 9">
    <name type="scientific">Levilactobacillus tongjiangensis</name>
    <dbReference type="NCBI Taxonomy" id="2486023"/>
    <lineage>
        <taxon>Bacteria</taxon>
        <taxon>Bacillati</taxon>
        <taxon>Bacillota</taxon>
        <taxon>Bacilli</taxon>
        <taxon>Lactobacillales</taxon>
        <taxon>Lactobacillaceae</taxon>
        <taxon>Levilactobacillus</taxon>
    </lineage>
</organism>
<evidence type="ECO:0000259" key="7">
    <source>
        <dbReference type="Pfam" id="PF00155"/>
    </source>
</evidence>
<dbReference type="PANTHER" id="PTHR46383">
    <property type="entry name" value="ASPARTATE AMINOTRANSFERASE"/>
    <property type="match status" value="1"/>
</dbReference>
<dbReference type="InterPro" id="IPR004838">
    <property type="entry name" value="NHTrfase_class1_PyrdxlP-BS"/>
</dbReference>
<feature type="domain" description="Aminotransferase class I/classII large" evidence="7">
    <location>
        <begin position="31"/>
        <end position="386"/>
    </location>
</feature>
<reference evidence="9" key="1">
    <citation type="journal article" date="2019" name="Int. J. Syst. Evol. Microbiol.">
        <title>The Global Catalogue of Microorganisms (GCM) 10K type strain sequencing project: providing services to taxonomists for standard genome sequencing and annotation.</title>
        <authorList>
            <consortium name="The Broad Institute Genomics Platform"/>
            <consortium name="The Broad Institute Genome Sequencing Center for Infectious Disease"/>
            <person name="Wu L."/>
            <person name="Ma J."/>
        </authorList>
    </citation>
    <scope>NUCLEOTIDE SEQUENCE [LARGE SCALE GENOMIC DNA]</scope>
    <source>
        <strain evidence="9">CCM 8905</strain>
    </source>
</reference>
<dbReference type="Pfam" id="PF00155">
    <property type="entry name" value="Aminotran_1_2"/>
    <property type="match status" value="1"/>
</dbReference>
<dbReference type="PROSITE" id="PS00105">
    <property type="entry name" value="AA_TRANSFER_CLASS_1"/>
    <property type="match status" value="1"/>
</dbReference>
<dbReference type="Proteomes" id="UP001596254">
    <property type="component" value="Unassembled WGS sequence"/>
</dbReference>
<dbReference type="InterPro" id="IPR004839">
    <property type="entry name" value="Aminotransferase_I/II_large"/>
</dbReference>
<evidence type="ECO:0000256" key="4">
    <source>
        <dbReference type="ARBA" id="ARBA00022679"/>
    </source>
</evidence>
<keyword evidence="5" id="KW-0663">Pyridoxal phosphate</keyword>
<comment type="cofactor">
    <cofactor evidence="1 6">
        <name>pyridoxal 5'-phosphate</name>
        <dbReference type="ChEBI" id="CHEBI:597326"/>
    </cofactor>
</comment>
<sequence>MQLSQRALAVKPSATLKTSQQAQELQAQGIDVINLGLGQPDFDTPTSIKEAAVTAIRANEVDSYTATAGILPLRQAIADSLATKQGVQVLPNQVVVTTGAKMALYTLFQVILNPGDDVLLPAPYWVSYSEQVKLAGGHPIEVAPSASLKVTPEQLDAAVTPTTQAIVLNSPQNPSGIVYSKAELQAIGDWAVRHDLLVVADEIYGDLVYDEQAPAPSMLTLGTEVAEHTVLVNGVSKTYAMTGWRIGYTVANQQITTAMKNVLSHMTGNAAAVSQAAALAALTGDQTPVGQMNAAFKQRLDLVYPLLAAIPGFSLPQKPQGAFYLFPDVSEAMAMKGFQTTDEFVSAVLNVAHVAVVTGEAFGLPQHIRLSYATDSEKLRTAMARLSQFMET</sequence>
<dbReference type="EMBL" id="JBHSSK010000029">
    <property type="protein sequence ID" value="MFC6208062.1"/>
    <property type="molecule type" value="Genomic_DNA"/>
</dbReference>
<dbReference type="InterPro" id="IPR015421">
    <property type="entry name" value="PyrdxlP-dep_Trfase_major"/>
</dbReference>
<dbReference type="CDD" id="cd00609">
    <property type="entry name" value="AAT_like"/>
    <property type="match status" value="1"/>
</dbReference>
<keyword evidence="3 6" id="KW-0032">Aminotransferase</keyword>
<dbReference type="RefSeq" id="WP_125692596.1">
    <property type="nucleotide sequence ID" value="NZ_JBHSSK010000029.1"/>
</dbReference>
<keyword evidence="4 6" id="KW-0808">Transferase</keyword>
<dbReference type="EC" id="2.6.1.-" evidence="6"/>
<evidence type="ECO:0000256" key="3">
    <source>
        <dbReference type="ARBA" id="ARBA00022576"/>
    </source>
</evidence>
<evidence type="ECO:0000256" key="6">
    <source>
        <dbReference type="RuleBase" id="RU000481"/>
    </source>
</evidence>
<evidence type="ECO:0000313" key="9">
    <source>
        <dbReference type="Proteomes" id="UP001596254"/>
    </source>
</evidence>
<evidence type="ECO:0000256" key="5">
    <source>
        <dbReference type="ARBA" id="ARBA00022898"/>
    </source>
</evidence>